<comment type="subcellular location">
    <subcellularLocation>
        <location evidence="1">Cell membrane</location>
        <topology evidence="1">Single-pass membrane protein</topology>
    </subcellularLocation>
</comment>
<dbReference type="InterPro" id="IPR012552">
    <property type="entry name" value="DVL"/>
</dbReference>
<evidence type="ECO:0000256" key="5">
    <source>
        <dbReference type="ARBA" id="ARBA00022989"/>
    </source>
</evidence>
<dbReference type="Proteomes" id="UP001327560">
    <property type="component" value="Chromosome 7"/>
</dbReference>
<dbReference type="PANTHER" id="PTHR33102">
    <property type="entry name" value="DVL19-RELATED-RELATED"/>
    <property type="match status" value="1"/>
</dbReference>
<sequence>MQAEEAMEVYMDDKWKLSKKEGTSRSGCCSGSRRAVAAAAEGAGPGLLKASASTKEGRRPRTTPRSFSSRCASLVKEQRARFYIMRRCVTMLICWRDYP</sequence>
<evidence type="ECO:0000256" key="1">
    <source>
        <dbReference type="ARBA" id="ARBA00004162"/>
    </source>
</evidence>
<keyword evidence="10" id="KW-1185">Reference proteome</keyword>
<dbReference type="GO" id="GO:0005886">
    <property type="term" value="C:plasma membrane"/>
    <property type="evidence" value="ECO:0007669"/>
    <property type="project" value="UniProtKB-SubCell"/>
</dbReference>
<evidence type="ECO:0000256" key="6">
    <source>
        <dbReference type="ARBA" id="ARBA00023136"/>
    </source>
</evidence>
<keyword evidence="4" id="KW-0812">Transmembrane</keyword>
<dbReference type="AlphaFoldDB" id="A0AAQ3QNU7"/>
<gene>
    <name evidence="9" type="ORF">Cni_G23691</name>
</gene>
<proteinExistence type="inferred from homology"/>
<accession>A0AAQ3QNU7</accession>
<dbReference type="InterPro" id="IPR051525">
    <property type="entry name" value="DVL_RTFL_regulatory"/>
</dbReference>
<dbReference type="GO" id="GO:0048367">
    <property type="term" value="P:shoot system development"/>
    <property type="evidence" value="ECO:0007669"/>
    <property type="project" value="UniProtKB-ARBA"/>
</dbReference>
<comment type="similarity">
    <text evidence="7">Belongs to the DVL/RTFL small polypeptides family.</text>
</comment>
<evidence type="ECO:0000313" key="9">
    <source>
        <dbReference type="EMBL" id="WOL14910.1"/>
    </source>
</evidence>
<keyword evidence="2" id="KW-0217">Developmental protein</keyword>
<evidence type="ECO:0000313" key="10">
    <source>
        <dbReference type="Proteomes" id="UP001327560"/>
    </source>
</evidence>
<evidence type="ECO:0000256" key="8">
    <source>
        <dbReference type="SAM" id="MobiDB-lite"/>
    </source>
</evidence>
<evidence type="ECO:0008006" key="11">
    <source>
        <dbReference type="Google" id="ProtNLM"/>
    </source>
</evidence>
<evidence type="ECO:0000256" key="4">
    <source>
        <dbReference type="ARBA" id="ARBA00022692"/>
    </source>
</evidence>
<dbReference type="Pfam" id="PF08137">
    <property type="entry name" value="DVL"/>
    <property type="match status" value="1"/>
</dbReference>
<evidence type="ECO:0000256" key="3">
    <source>
        <dbReference type="ARBA" id="ARBA00022475"/>
    </source>
</evidence>
<feature type="region of interest" description="Disordered" evidence="8">
    <location>
        <begin position="47"/>
        <end position="66"/>
    </location>
</feature>
<reference evidence="9 10" key="1">
    <citation type="submission" date="2023-10" db="EMBL/GenBank/DDBJ databases">
        <title>Chromosome-scale genome assembly provides insights into flower coloration mechanisms of Canna indica.</title>
        <authorList>
            <person name="Li C."/>
        </authorList>
    </citation>
    <scope>NUCLEOTIDE SEQUENCE [LARGE SCALE GENOMIC DNA]</scope>
    <source>
        <tissue evidence="9">Flower</tissue>
    </source>
</reference>
<name>A0AAQ3QNU7_9LILI</name>
<dbReference type="GO" id="GO:0008285">
    <property type="term" value="P:negative regulation of cell population proliferation"/>
    <property type="evidence" value="ECO:0007669"/>
    <property type="project" value="InterPro"/>
</dbReference>
<evidence type="ECO:0000256" key="7">
    <source>
        <dbReference type="ARBA" id="ARBA00024340"/>
    </source>
</evidence>
<keyword evidence="5" id="KW-1133">Transmembrane helix</keyword>
<evidence type="ECO:0000256" key="2">
    <source>
        <dbReference type="ARBA" id="ARBA00022473"/>
    </source>
</evidence>
<keyword evidence="6" id="KW-0472">Membrane</keyword>
<dbReference type="EMBL" id="CP136896">
    <property type="protein sequence ID" value="WOL14910.1"/>
    <property type="molecule type" value="Genomic_DNA"/>
</dbReference>
<protein>
    <recommendedName>
        <fullName evidence="11">ROTUNDIFOLIA like 8</fullName>
    </recommendedName>
</protein>
<keyword evidence="3" id="KW-1003">Cell membrane</keyword>
<organism evidence="9 10">
    <name type="scientific">Canna indica</name>
    <name type="common">Indian-shot</name>
    <dbReference type="NCBI Taxonomy" id="4628"/>
    <lineage>
        <taxon>Eukaryota</taxon>
        <taxon>Viridiplantae</taxon>
        <taxon>Streptophyta</taxon>
        <taxon>Embryophyta</taxon>
        <taxon>Tracheophyta</taxon>
        <taxon>Spermatophyta</taxon>
        <taxon>Magnoliopsida</taxon>
        <taxon>Liliopsida</taxon>
        <taxon>Zingiberales</taxon>
        <taxon>Cannaceae</taxon>
        <taxon>Canna</taxon>
    </lineage>
</organism>